<dbReference type="Pfam" id="PF13432">
    <property type="entry name" value="TPR_16"/>
    <property type="match status" value="1"/>
</dbReference>
<comment type="caution">
    <text evidence="4">The sequence shown here is derived from an EMBL/GenBank/DDBJ whole genome shotgun (WGS) entry which is preliminary data.</text>
</comment>
<dbReference type="PANTHER" id="PTHR37422">
    <property type="entry name" value="TEICHURONIC ACID BIOSYNTHESIS PROTEIN TUAE"/>
    <property type="match status" value="1"/>
</dbReference>
<keyword evidence="3" id="KW-1133">Transmembrane helix</keyword>
<dbReference type="Gene3D" id="1.25.40.10">
    <property type="entry name" value="Tetratricopeptide repeat domain"/>
    <property type="match status" value="3"/>
</dbReference>
<feature type="transmembrane region" description="Helical" evidence="3">
    <location>
        <begin position="61"/>
        <end position="78"/>
    </location>
</feature>
<dbReference type="SMART" id="SM00028">
    <property type="entry name" value="TPR"/>
    <property type="match status" value="3"/>
</dbReference>
<dbReference type="Proteomes" id="UP000229749">
    <property type="component" value="Unassembled WGS sequence"/>
</dbReference>
<evidence type="ECO:0000313" key="4">
    <source>
        <dbReference type="EMBL" id="PJA47634.1"/>
    </source>
</evidence>
<accession>A0A2M7XI64</accession>
<feature type="repeat" description="TPR" evidence="1">
    <location>
        <begin position="714"/>
        <end position="747"/>
    </location>
</feature>
<feature type="transmembrane region" description="Helical" evidence="3">
    <location>
        <begin position="225"/>
        <end position="243"/>
    </location>
</feature>
<evidence type="ECO:0000313" key="5">
    <source>
        <dbReference type="Proteomes" id="UP000229749"/>
    </source>
</evidence>
<feature type="transmembrane region" description="Helical" evidence="3">
    <location>
        <begin position="187"/>
        <end position="209"/>
    </location>
</feature>
<reference evidence="5" key="1">
    <citation type="submission" date="2017-09" db="EMBL/GenBank/DDBJ databases">
        <title>Depth-based differentiation of microbial function through sediment-hosted aquifers and enrichment of novel symbionts in the deep terrestrial subsurface.</title>
        <authorList>
            <person name="Probst A.J."/>
            <person name="Ladd B."/>
            <person name="Jarett J.K."/>
            <person name="Geller-Mcgrath D.E."/>
            <person name="Sieber C.M.K."/>
            <person name="Emerson J.B."/>
            <person name="Anantharaman K."/>
            <person name="Thomas B.C."/>
            <person name="Malmstrom R."/>
            <person name="Stieglmeier M."/>
            <person name="Klingl A."/>
            <person name="Woyke T."/>
            <person name="Ryan C.M."/>
            <person name="Banfield J.F."/>
        </authorList>
    </citation>
    <scope>NUCLEOTIDE SEQUENCE [LARGE SCALE GENOMIC DNA]</scope>
</reference>
<dbReference type="AlphaFoldDB" id="A0A2M7XI64"/>
<keyword evidence="3" id="KW-0812">Transmembrane</keyword>
<dbReference type="InterPro" id="IPR019734">
    <property type="entry name" value="TPR_rpt"/>
</dbReference>
<feature type="transmembrane region" description="Helical" evidence="3">
    <location>
        <begin position="405"/>
        <end position="425"/>
    </location>
</feature>
<proteinExistence type="predicted"/>
<feature type="region of interest" description="Disordered" evidence="2">
    <location>
        <begin position="794"/>
        <end position="828"/>
    </location>
</feature>
<sequence length="828" mass="92660">MDSSAINGSAISSTRRRKTPLSRSTFYGKIMRGSLYLLFFLIPIFFLPWTMDAFEVNKQTILIVLSLVSFMAWLGSMVMEKRLTVRYGWLNIIPLLLIVGVLFSSIFSLAGYQSWVGQASQEYTSFLTTLMFVVLFYVIMNACAQADVQRGIFSALLISAAISGVATLLAVFGALSPFIGKGFNPVGTINTFATFLSFVMLLGVGLWLVSRRQKPELLHEGRRALLQKILIGVVVVVNLLVLISVDFWILWVMNIFGLVLLIVFAFIQQTEFPDTRRFLLPLILLLVSVLFLFIRSPFRLGFPIIVSPSHEVSRSIVWQVLKEGPKSFLLGSGPGTFSYDYAKYRPSSINGTRFWNVRFDRAKTHILTTTATLGIIGILLWMVFVVAVAIKALGRLLREREHEEWKLTYVVFCAWAALSLSLILYSSNLTLQFLFWGFAGLLASHTMSKIKETDFSKSPKLGLLSSFGFVVVTLGVLVVLFITGQRYRSEIAFAHAVRLDRAGASASEVIEPLRVATQANSLSDVYYRNLSQALLLRVRSVLLETKPEEGKDRTPEQIKQIQGLTTASIQSVEQAIAIAPANVLNWMVRGSLFQEFMSLVNNADAVAIASFEQASKLEPNNPLHKANQARVYLLVADRARTLKQNKDQEIVKKAVELEKQALAKAEEALNQAIVLKTDYAVAHYYLAAVYERQGRLDEATTRMKALRNYAPLDVGIGFQLGILYVRQQNYTLAKTEFERIIGLQPKYSDARWYLASIYEIEGNMSGAIEQVQSVVDLNPENQMVAERLMALKKGQSTTTLPKPVEEGEESATSLDHEDVTEETEDSEE</sequence>
<dbReference type="InterPro" id="IPR011990">
    <property type="entry name" value="TPR-like_helical_dom_sf"/>
</dbReference>
<keyword evidence="3" id="KW-0472">Membrane</keyword>
<feature type="transmembrane region" description="Helical" evidence="3">
    <location>
        <begin position="279"/>
        <end position="298"/>
    </location>
</feature>
<feature type="transmembrane region" description="Helical" evidence="3">
    <location>
        <begin position="90"/>
        <end position="111"/>
    </location>
</feature>
<keyword evidence="1" id="KW-0802">TPR repeat</keyword>
<dbReference type="InterPro" id="IPR051533">
    <property type="entry name" value="WaaL-like"/>
</dbReference>
<dbReference type="PROSITE" id="PS50005">
    <property type="entry name" value="TPR"/>
    <property type="match status" value="2"/>
</dbReference>
<feature type="transmembrane region" description="Helical" evidence="3">
    <location>
        <begin position="371"/>
        <end position="393"/>
    </location>
</feature>
<name>A0A2M7XI64_9BACT</name>
<feature type="repeat" description="TPR" evidence="1">
    <location>
        <begin position="748"/>
        <end position="781"/>
    </location>
</feature>
<feature type="transmembrane region" description="Helical" evidence="3">
    <location>
        <begin position="152"/>
        <end position="175"/>
    </location>
</feature>
<gene>
    <name evidence="4" type="ORF">CO172_00635</name>
</gene>
<protein>
    <submittedName>
        <fullName evidence="4">Uncharacterized protein</fullName>
    </submittedName>
</protein>
<dbReference type="SUPFAM" id="SSF48452">
    <property type="entry name" value="TPR-like"/>
    <property type="match status" value="1"/>
</dbReference>
<feature type="transmembrane region" description="Helical" evidence="3">
    <location>
        <begin position="123"/>
        <end position="140"/>
    </location>
</feature>
<evidence type="ECO:0000256" key="3">
    <source>
        <dbReference type="SAM" id="Phobius"/>
    </source>
</evidence>
<evidence type="ECO:0000256" key="2">
    <source>
        <dbReference type="SAM" id="MobiDB-lite"/>
    </source>
</evidence>
<organism evidence="4 5">
    <name type="scientific">Candidatus Uhrbacteria bacterium CG_4_9_14_3_um_filter_36_7</name>
    <dbReference type="NCBI Taxonomy" id="1975033"/>
    <lineage>
        <taxon>Bacteria</taxon>
        <taxon>Candidatus Uhriibacteriota</taxon>
    </lineage>
</organism>
<feature type="transmembrane region" description="Helical" evidence="3">
    <location>
        <begin position="462"/>
        <end position="482"/>
    </location>
</feature>
<feature type="transmembrane region" description="Helical" evidence="3">
    <location>
        <begin position="26"/>
        <end position="49"/>
    </location>
</feature>
<dbReference type="EMBL" id="PFWS01000008">
    <property type="protein sequence ID" value="PJA47634.1"/>
    <property type="molecule type" value="Genomic_DNA"/>
</dbReference>
<feature type="transmembrane region" description="Helical" evidence="3">
    <location>
        <begin position="249"/>
        <end position="267"/>
    </location>
</feature>
<evidence type="ECO:0000256" key="1">
    <source>
        <dbReference type="PROSITE-ProRule" id="PRU00339"/>
    </source>
</evidence>
<dbReference type="PANTHER" id="PTHR37422:SF13">
    <property type="entry name" value="LIPOPOLYSACCHARIDE BIOSYNTHESIS PROTEIN PA4999-RELATED"/>
    <property type="match status" value="1"/>
</dbReference>
<feature type="transmembrane region" description="Helical" evidence="3">
    <location>
        <begin position="431"/>
        <end position="450"/>
    </location>
</feature>
<feature type="compositionally biased region" description="Acidic residues" evidence="2">
    <location>
        <begin position="818"/>
        <end position="828"/>
    </location>
</feature>